<keyword evidence="1" id="KW-0812">Transmembrane</keyword>
<evidence type="ECO:0000313" key="2">
    <source>
        <dbReference type="EMBL" id="MDQ2104513.1"/>
    </source>
</evidence>
<protein>
    <submittedName>
        <fullName evidence="2">Uncharacterized protein</fullName>
    </submittedName>
</protein>
<keyword evidence="1" id="KW-0472">Membrane</keyword>
<proteinExistence type="predicted"/>
<feature type="transmembrane region" description="Helical" evidence="1">
    <location>
        <begin position="33"/>
        <end position="57"/>
    </location>
</feature>
<comment type="caution">
    <text evidence="2">The sequence shown here is derived from an EMBL/GenBank/DDBJ whole genome shotgun (WGS) entry which is preliminary data.</text>
</comment>
<dbReference type="RefSeq" id="WP_306708349.1">
    <property type="nucleotide sequence ID" value="NZ_JAUJFI010000090.1"/>
</dbReference>
<dbReference type="Proteomes" id="UP001227317">
    <property type="component" value="Unassembled WGS sequence"/>
</dbReference>
<organism evidence="2 3">
    <name type="scientific">Azospirillum isscasi</name>
    <dbReference type="NCBI Taxonomy" id="3053926"/>
    <lineage>
        <taxon>Bacteria</taxon>
        <taxon>Pseudomonadati</taxon>
        <taxon>Pseudomonadota</taxon>
        <taxon>Alphaproteobacteria</taxon>
        <taxon>Rhodospirillales</taxon>
        <taxon>Azospirillaceae</taxon>
        <taxon>Azospirillum</taxon>
    </lineage>
</organism>
<dbReference type="EMBL" id="JAUJFI010000090">
    <property type="protein sequence ID" value="MDQ2104513.1"/>
    <property type="molecule type" value="Genomic_DNA"/>
</dbReference>
<keyword evidence="3" id="KW-1185">Reference proteome</keyword>
<reference evidence="2 3" key="1">
    <citation type="submission" date="2023-06" db="EMBL/GenBank/DDBJ databases">
        <title>Azospirillum isscasensis sp.nov, a bacterium isolated from rhizosphere soil of rice.</title>
        <authorList>
            <person name="Wang H."/>
        </authorList>
    </citation>
    <scope>NUCLEOTIDE SEQUENCE [LARGE SCALE GENOMIC DNA]</scope>
    <source>
        <strain evidence="2 3">C340-1</strain>
    </source>
</reference>
<name>A0ABU0WKF1_9PROT</name>
<sequence length="60" mass="6450">MRGAMWTMIGVAAAAYLLLLARSAWKQGEMRQFLRSLAIVAALCVLVAGAVLVAMLLDSR</sequence>
<gene>
    <name evidence="2" type="ORF">QSG27_17570</name>
</gene>
<keyword evidence="1" id="KW-1133">Transmembrane helix</keyword>
<accession>A0ABU0WKF1</accession>
<evidence type="ECO:0000256" key="1">
    <source>
        <dbReference type="SAM" id="Phobius"/>
    </source>
</evidence>
<evidence type="ECO:0000313" key="3">
    <source>
        <dbReference type="Proteomes" id="UP001227317"/>
    </source>
</evidence>